<organism evidence="1">
    <name type="scientific">bioreactor metagenome</name>
    <dbReference type="NCBI Taxonomy" id="1076179"/>
    <lineage>
        <taxon>unclassified sequences</taxon>
        <taxon>metagenomes</taxon>
        <taxon>ecological metagenomes</taxon>
    </lineage>
</organism>
<accession>A0A645JY55</accession>
<protein>
    <submittedName>
        <fullName evidence="1">Uncharacterized protein</fullName>
    </submittedName>
</protein>
<dbReference type="AlphaFoldDB" id="A0A645JY55"/>
<gene>
    <name evidence="1" type="ORF">SDC9_212239</name>
</gene>
<dbReference type="EMBL" id="VSSQ01145370">
    <property type="protein sequence ID" value="MPN64464.1"/>
    <property type="molecule type" value="Genomic_DNA"/>
</dbReference>
<comment type="caution">
    <text evidence="1">The sequence shown here is derived from an EMBL/GenBank/DDBJ whole genome shotgun (WGS) entry which is preliminary data.</text>
</comment>
<proteinExistence type="predicted"/>
<name>A0A645JY55_9ZZZZ</name>
<reference evidence="1" key="1">
    <citation type="submission" date="2019-08" db="EMBL/GenBank/DDBJ databases">
        <authorList>
            <person name="Kucharzyk K."/>
            <person name="Murdoch R.W."/>
            <person name="Higgins S."/>
            <person name="Loffler F."/>
        </authorList>
    </citation>
    <scope>NUCLEOTIDE SEQUENCE</scope>
</reference>
<evidence type="ECO:0000313" key="1">
    <source>
        <dbReference type="EMBL" id="MPN64464.1"/>
    </source>
</evidence>
<sequence length="127" mass="13768">MVGQRLRSGCNQLVGPLGVLHLVIGDFLRVFRPGIDRLQDALGQGLHVVGGPPGFSIADHSHHVAAHVYVPDPGLGRVVRSRRRVGHPLGHRRLVHLYLRGGNGVGFALTLVWRRDLHPGSLLLRGG</sequence>